<reference evidence="3 4" key="1">
    <citation type="submission" date="2017-06" db="EMBL/GenBank/DDBJ databases">
        <authorList>
            <person name="Kim H.J."/>
            <person name="Triplett B.A."/>
        </authorList>
    </citation>
    <scope>NUCLEOTIDE SEQUENCE [LARGE SCALE GENOMIC DNA]</scope>
    <source>
        <strain evidence="3 4">DSM 25597</strain>
    </source>
</reference>
<gene>
    <name evidence="3" type="ORF">SAMN06265376_101316</name>
</gene>
<feature type="chain" id="PRO_5012986260" description="PKD domain-containing protein" evidence="1">
    <location>
        <begin position="19"/>
        <end position="168"/>
    </location>
</feature>
<dbReference type="SUPFAM" id="SSF49299">
    <property type="entry name" value="PKD domain"/>
    <property type="match status" value="1"/>
</dbReference>
<feature type="domain" description="PKD" evidence="2">
    <location>
        <begin position="95"/>
        <end position="123"/>
    </location>
</feature>
<protein>
    <recommendedName>
        <fullName evidence="2">PKD domain-containing protein</fullName>
    </recommendedName>
</protein>
<name>A0A238VSS0_9FLAO</name>
<evidence type="ECO:0000313" key="4">
    <source>
        <dbReference type="Proteomes" id="UP000198379"/>
    </source>
</evidence>
<feature type="signal peptide" evidence="1">
    <location>
        <begin position="1"/>
        <end position="18"/>
    </location>
</feature>
<evidence type="ECO:0000256" key="1">
    <source>
        <dbReference type="SAM" id="SignalP"/>
    </source>
</evidence>
<evidence type="ECO:0000259" key="2">
    <source>
        <dbReference type="PROSITE" id="PS50093"/>
    </source>
</evidence>
<dbReference type="PROSITE" id="PS50093">
    <property type="entry name" value="PKD"/>
    <property type="match status" value="1"/>
</dbReference>
<keyword evidence="1" id="KW-0732">Signal</keyword>
<proteinExistence type="predicted"/>
<keyword evidence="4" id="KW-1185">Reference proteome</keyword>
<dbReference type="RefSeq" id="WP_089369674.1">
    <property type="nucleotide sequence ID" value="NZ_BMEP01000002.1"/>
</dbReference>
<dbReference type="PROSITE" id="PS51257">
    <property type="entry name" value="PROKAR_LIPOPROTEIN"/>
    <property type="match status" value="1"/>
</dbReference>
<dbReference type="InterPro" id="IPR000601">
    <property type="entry name" value="PKD_dom"/>
</dbReference>
<evidence type="ECO:0000313" key="3">
    <source>
        <dbReference type="EMBL" id="SNR37390.1"/>
    </source>
</evidence>
<dbReference type="AlphaFoldDB" id="A0A238VSS0"/>
<dbReference type="Proteomes" id="UP000198379">
    <property type="component" value="Unassembled WGS sequence"/>
</dbReference>
<dbReference type="EMBL" id="FZNY01000001">
    <property type="protein sequence ID" value="SNR37390.1"/>
    <property type="molecule type" value="Genomic_DNA"/>
</dbReference>
<dbReference type="InterPro" id="IPR035986">
    <property type="entry name" value="PKD_dom_sf"/>
</dbReference>
<accession>A0A238VSS0</accession>
<sequence length="168" mass="18164">MKKSLNTIILFASFIFFSACTTNEIDAPLEVENQHLEYNKENNTNGISECPDCLELDFSLEQTFGIKLCSYDFDVSIVNNPVDCGFSGGANTIFTPTSVTWDFGDGTGFTGTGFDALSVTHPYGGSCPDEGTIVTVDIVFDIFDPFASGGPDLGECSGTITHTFKFKK</sequence>
<organism evidence="3 4">
    <name type="scientific">Dokdonia pacifica</name>
    <dbReference type="NCBI Taxonomy" id="1627892"/>
    <lineage>
        <taxon>Bacteria</taxon>
        <taxon>Pseudomonadati</taxon>
        <taxon>Bacteroidota</taxon>
        <taxon>Flavobacteriia</taxon>
        <taxon>Flavobacteriales</taxon>
        <taxon>Flavobacteriaceae</taxon>
        <taxon>Dokdonia</taxon>
    </lineage>
</organism>